<organism evidence="2 3">
    <name type="scientific">Phlyctema vagabunda</name>
    <dbReference type="NCBI Taxonomy" id="108571"/>
    <lineage>
        <taxon>Eukaryota</taxon>
        <taxon>Fungi</taxon>
        <taxon>Dikarya</taxon>
        <taxon>Ascomycota</taxon>
        <taxon>Pezizomycotina</taxon>
        <taxon>Leotiomycetes</taxon>
        <taxon>Helotiales</taxon>
        <taxon>Dermateaceae</taxon>
        <taxon>Phlyctema</taxon>
    </lineage>
</organism>
<name>A0ABR4PN49_9HELO</name>
<dbReference type="EMBL" id="JBFCZG010000003">
    <property type="protein sequence ID" value="KAL3424753.1"/>
    <property type="molecule type" value="Genomic_DNA"/>
</dbReference>
<accession>A0ABR4PN49</accession>
<keyword evidence="3" id="KW-1185">Reference proteome</keyword>
<comment type="caution">
    <text evidence="2">The sequence shown here is derived from an EMBL/GenBank/DDBJ whole genome shotgun (WGS) entry which is preliminary data.</text>
</comment>
<evidence type="ECO:0000313" key="3">
    <source>
        <dbReference type="Proteomes" id="UP001629113"/>
    </source>
</evidence>
<proteinExistence type="predicted"/>
<protein>
    <submittedName>
        <fullName evidence="2">Uncharacterized protein</fullName>
    </submittedName>
</protein>
<feature type="region of interest" description="Disordered" evidence="1">
    <location>
        <begin position="74"/>
        <end position="248"/>
    </location>
</feature>
<sequence>MELPFTEAEKRFVAAEVIKSSDVALQRLLELINTEDVKPAWPVMLLPGGRTVTDCVNAFEEMLESSFQAVHNKRKSAAQIEGQTTEPPRKRRQSATESSTPVRNIKPKPAATGSPAASPVAPITTPRKRGRPSKADLLARRAEGIARGERDPTGNPKPSAKATQITNGGIKTEEATLGDSDIDATDKQDTQTSSPKSKAEHESDSGVAENASKAVVEVLPKSETAADLPGESGGQEIVEESSAKDVSP</sequence>
<gene>
    <name evidence="2" type="ORF">PVAG01_04034</name>
</gene>
<feature type="compositionally biased region" description="Basic and acidic residues" evidence="1">
    <location>
        <begin position="133"/>
        <end position="152"/>
    </location>
</feature>
<dbReference type="Proteomes" id="UP001629113">
    <property type="component" value="Unassembled WGS sequence"/>
</dbReference>
<evidence type="ECO:0000313" key="2">
    <source>
        <dbReference type="EMBL" id="KAL3424753.1"/>
    </source>
</evidence>
<reference evidence="2 3" key="1">
    <citation type="submission" date="2024-06" db="EMBL/GenBank/DDBJ databases">
        <title>Complete genome of Phlyctema vagabunda strain 19-DSS-EL-015.</title>
        <authorList>
            <person name="Fiorenzani C."/>
        </authorList>
    </citation>
    <scope>NUCLEOTIDE SEQUENCE [LARGE SCALE GENOMIC DNA]</scope>
    <source>
        <strain evidence="2 3">19-DSS-EL-015</strain>
    </source>
</reference>
<evidence type="ECO:0000256" key="1">
    <source>
        <dbReference type="SAM" id="MobiDB-lite"/>
    </source>
</evidence>